<dbReference type="AlphaFoldDB" id="A0A4R5KAB0"/>
<dbReference type="OrthoDB" id="3175656at2"/>
<dbReference type="Pfam" id="PF13602">
    <property type="entry name" value="ADH_zinc_N_2"/>
    <property type="match status" value="1"/>
</dbReference>
<gene>
    <name evidence="2" type="ORF">E1809_22365</name>
</gene>
<dbReference type="GO" id="GO:0016491">
    <property type="term" value="F:oxidoreductase activity"/>
    <property type="evidence" value="ECO:0007669"/>
    <property type="project" value="InterPro"/>
</dbReference>
<comment type="caution">
    <text evidence="2">The sequence shown here is derived from an EMBL/GenBank/DDBJ whole genome shotgun (WGS) entry which is preliminary data.</text>
</comment>
<evidence type="ECO:0000259" key="1">
    <source>
        <dbReference type="SMART" id="SM00829"/>
    </source>
</evidence>
<dbReference type="Proteomes" id="UP000295511">
    <property type="component" value="Unassembled WGS sequence"/>
</dbReference>
<dbReference type="InterPro" id="IPR050700">
    <property type="entry name" value="YIM1/Zinc_Alcohol_DH_Fams"/>
</dbReference>
<dbReference type="SUPFAM" id="SSF51735">
    <property type="entry name" value="NAD(P)-binding Rossmann-fold domains"/>
    <property type="match status" value="1"/>
</dbReference>
<name>A0A4R5KAB0_9MICC</name>
<dbReference type="EMBL" id="SMRU01000036">
    <property type="protein sequence ID" value="TDF90150.1"/>
    <property type="molecule type" value="Genomic_DNA"/>
</dbReference>
<dbReference type="Gene3D" id="3.40.50.720">
    <property type="entry name" value="NAD(P)-binding Rossmann-like Domain"/>
    <property type="match status" value="1"/>
</dbReference>
<dbReference type="PANTHER" id="PTHR11695">
    <property type="entry name" value="ALCOHOL DEHYDROGENASE RELATED"/>
    <property type="match status" value="1"/>
</dbReference>
<keyword evidence="3" id="KW-1185">Reference proteome</keyword>
<dbReference type="PANTHER" id="PTHR11695:SF648">
    <property type="entry name" value="ZINC-BINDING OXIDOREDUCTASE"/>
    <property type="match status" value="1"/>
</dbReference>
<dbReference type="InterPro" id="IPR013154">
    <property type="entry name" value="ADH-like_N"/>
</dbReference>
<evidence type="ECO:0000313" key="3">
    <source>
        <dbReference type="Proteomes" id="UP000295511"/>
    </source>
</evidence>
<organism evidence="2 3">
    <name type="scientific">Arthrobacter terricola</name>
    <dbReference type="NCBI Taxonomy" id="2547396"/>
    <lineage>
        <taxon>Bacteria</taxon>
        <taxon>Bacillati</taxon>
        <taxon>Actinomycetota</taxon>
        <taxon>Actinomycetes</taxon>
        <taxon>Micrococcales</taxon>
        <taxon>Micrococcaceae</taxon>
        <taxon>Arthrobacter</taxon>
    </lineage>
</organism>
<dbReference type="InterPro" id="IPR036291">
    <property type="entry name" value="NAD(P)-bd_dom_sf"/>
</dbReference>
<protein>
    <submittedName>
        <fullName evidence="2">NADP-dependent oxidoreductase</fullName>
    </submittedName>
</protein>
<feature type="domain" description="Enoyl reductase (ER)" evidence="1">
    <location>
        <begin position="10"/>
        <end position="331"/>
    </location>
</feature>
<reference evidence="2 3" key="1">
    <citation type="submission" date="2019-03" db="EMBL/GenBank/DDBJ databases">
        <title>Whole genome sequence of Arthrobacter sp JH1-1.</title>
        <authorList>
            <person name="Trinh H.N."/>
        </authorList>
    </citation>
    <scope>NUCLEOTIDE SEQUENCE [LARGE SCALE GENOMIC DNA]</scope>
    <source>
        <strain evidence="2 3">JH1-1</strain>
    </source>
</reference>
<dbReference type="InterPro" id="IPR020843">
    <property type="entry name" value="ER"/>
</dbReference>
<sequence length="348" mass="36690">MLAYVLTGYGGPEAMELQDVPKPIAGPGEVLVKVFAAGLNPVDYKQREGAVRLITRPRMPLVAGSELAGIVEAVGPGVRRFATGDRVFARVDKASLGAFAEHAAVHEDLVALMPRSLSYAEAASLPLAGLTALQALRDELKVKPGMKVFISGGAGGVGTLAIQLAKHFGAEVTTTASPRGEALVRSLGADAVVDYTKDDIATVLSGFDAALDLVGGETLEQTFKILKPGSTVVSIAGMPEPQTALKDLGAPAWLTVLFWAASFGLRGRAREEKVKYRYLFMHPSGEDLTALARLVTEGRLKPVLDSTYPLEKIADAFAALEQGRAKGKIVVTMDSRAWAHSAGFPGRA</sequence>
<dbReference type="SMART" id="SM00829">
    <property type="entry name" value="PKS_ER"/>
    <property type="match status" value="1"/>
</dbReference>
<dbReference type="CDD" id="cd05289">
    <property type="entry name" value="MDR_like_2"/>
    <property type="match status" value="1"/>
</dbReference>
<evidence type="ECO:0000313" key="2">
    <source>
        <dbReference type="EMBL" id="TDF90150.1"/>
    </source>
</evidence>
<dbReference type="InterPro" id="IPR011032">
    <property type="entry name" value="GroES-like_sf"/>
</dbReference>
<accession>A0A4R5KAB0</accession>
<dbReference type="Pfam" id="PF08240">
    <property type="entry name" value="ADH_N"/>
    <property type="match status" value="1"/>
</dbReference>
<dbReference type="Gene3D" id="3.90.180.10">
    <property type="entry name" value="Medium-chain alcohol dehydrogenases, catalytic domain"/>
    <property type="match status" value="1"/>
</dbReference>
<dbReference type="SUPFAM" id="SSF50129">
    <property type="entry name" value="GroES-like"/>
    <property type="match status" value="1"/>
</dbReference>
<dbReference type="RefSeq" id="WP_133206460.1">
    <property type="nucleotide sequence ID" value="NZ_SMRU01000036.1"/>
</dbReference>
<proteinExistence type="predicted"/>